<keyword evidence="10" id="KW-0735">Signal-anchor</keyword>
<evidence type="ECO:0000256" key="16">
    <source>
        <dbReference type="ARBA" id="ARBA00045071"/>
    </source>
</evidence>
<evidence type="ECO:0000256" key="5">
    <source>
        <dbReference type="ARBA" id="ARBA00022553"/>
    </source>
</evidence>
<comment type="similarity">
    <text evidence="18">Belongs to the glycosyltransferase group 1 family. Glycosyltransferase 33 subfamily.</text>
</comment>
<reference evidence="21" key="1">
    <citation type="journal article" date="2024" name="Gigascience">
        <title>Chromosome-level genome of the poultry shaft louse Menopon gallinae provides insight into the host-switching and adaptive evolution of parasitic lice.</title>
        <authorList>
            <person name="Xu Y."/>
            <person name="Ma L."/>
            <person name="Liu S."/>
            <person name="Liang Y."/>
            <person name="Liu Q."/>
            <person name="He Z."/>
            <person name="Tian L."/>
            <person name="Duan Y."/>
            <person name="Cai W."/>
            <person name="Li H."/>
            <person name="Song F."/>
        </authorList>
    </citation>
    <scope>NUCLEOTIDE SEQUENCE</scope>
    <source>
        <strain evidence="21">Cailab_2023a</strain>
    </source>
</reference>
<keyword evidence="5" id="KW-0597">Phosphoprotein</keyword>
<accession>A0AAW2HN01</accession>
<keyword evidence="8" id="KW-0812">Transmembrane</keyword>
<name>A0AAW2HN01_9NEOP</name>
<evidence type="ECO:0000256" key="14">
    <source>
        <dbReference type="ARBA" id="ARBA00031566"/>
    </source>
</evidence>
<evidence type="ECO:0000313" key="21">
    <source>
        <dbReference type="EMBL" id="KAL0271304.1"/>
    </source>
</evidence>
<evidence type="ECO:0000256" key="4">
    <source>
        <dbReference type="ARBA" id="ARBA00015841"/>
    </source>
</evidence>
<dbReference type="EC" id="2.4.1.142" evidence="3"/>
<proteinExistence type="inferred from homology"/>
<dbReference type="PANTHER" id="PTHR13036">
    <property type="entry name" value="BETA1,4 MANNOSYLTRANSFERASE"/>
    <property type="match status" value="1"/>
</dbReference>
<gene>
    <name evidence="21" type="ORF">PYX00_008439</name>
</gene>
<comment type="caution">
    <text evidence="21">The sequence shown here is derived from an EMBL/GenBank/DDBJ whole genome shotgun (WGS) entry which is preliminary data.</text>
</comment>
<evidence type="ECO:0000259" key="20">
    <source>
        <dbReference type="Pfam" id="PF13439"/>
    </source>
</evidence>
<keyword evidence="11" id="KW-1133">Transmembrane helix</keyword>
<dbReference type="Gene3D" id="3.40.50.2000">
    <property type="entry name" value="Glycogen Phosphorylase B"/>
    <property type="match status" value="2"/>
</dbReference>
<evidence type="ECO:0000256" key="18">
    <source>
        <dbReference type="ARBA" id="ARBA00061237"/>
    </source>
</evidence>
<protein>
    <recommendedName>
        <fullName evidence="4">Chitobiosyldiphosphodolichol beta-mannosyltransferase</fullName>
        <ecNumber evidence="3">2.4.1.142</ecNumber>
    </recommendedName>
    <alternativeName>
        <fullName evidence="19">Asparagine-linked glycosylation protein 1 homolog</fullName>
    </alternativeName>
    <alternativeName>
        <fullName evidence="14">Beta-1,4-mannosyltransferase</fullName>
    </alternativeName>
    <alternativeName>
        <fullName evidence="15">GDP-Man:GlcNAc2-PP-dolichol mannosyltransferase</fullName>
    </alternativeName>
    <alternativeName>
        <fullName evidence="13">GDP-mannose-dolichol diphosphochitobiose mannosyltransferase</fullName>
    </alternativeName>
</protein>
<dbReference type="Pfam" id="PF13439">
    <property type="entry name" value="Glyco_transf_4"/>
    <property type="match status" value="1"/>
</dbReference>
<dbReference type="SUPFAM" id="SSF53756">
    <property type="entry name" value="UDP-Glycosyltransferase/glycogen phosphorylase"/>
    <property type="match status" value="1"/>
</dbReference>
<evidence type="ECO:0000256" key="1">
    <source>
        <dbReference type="ARBA" id="ARBA00004389"/>
    </source>
</evidence>
<evidence type="ECO:0000256" key="17">
    <source>
        <dbReference type="ARBA" id="ARBA00056362"/>
    </source>
</evidence>
<dbReference type="Pfam" id="PF13692">
    <property type="entry name" value="Glyco_trans_1_4"/>
    <property type="match status" value="1"/>
</dbReference>
<keyword evidence="12" id="KW-0472">Membrane</keyword>
<evidence type="ECO:0000256" key="11">
    <source>
        <dbReference type="ARBA" id="ARBA00022989"/>
    </source>
</evidence>
<dbReference type="FunFam" id="3.40.50.2000:FF:000096">
    <property type="entry name" value="ALG1, chitobiosyldiphosphodolichol beta-mannosyltransferase"/>
    <property type="match status" value="1"/>
</dbReference>
<keyword evidence="7" id="KW-0808">Transferase</keyword>
<sequence length="417" mass="47840">MSTNNKGRICIVVVGDIGRSPRMQYHALSMLEEGYDVEIIGYQGSQPVEKLRTSNNVKFNYIYSCPEFKNFLPNVLAHFVKVLWQIITIFIALLISNHPDYVLVQNPPAVPVLGVCFIFCKVFKSKFVIDWHNYAYTILSLSLGEKHLLVRISKWFEFYFGRKSDANICVTKAMKKDLMENHGINAVVFYDRPPDFFKETTVEQKHLLFSKLGIEYDVFVNGCEKNETVFTRRLPDSTIVLREERPAFVVSSTSWTEDEDFSVLLSALEEYENAKSASEPLPSLICAITGKGPLKEFYSDIIRRKNWKHVTVITPWLEANDYPTFLGSADLGICLHKSSSGLDLPMKVVDMFGCSVPVCAITFECLPELVEHKENGFIFSDSEELFENMKYLLFRFPEGRLTVFRGLKKNIEKFRSL</sequence>
<evidence type="ECO:0000256" key="2">
    <source>
        <dbReference type="ARBA" id="ARBA00004922"/>
    </source>
</evidence>
<evidence type="ECO:0000256" key="8">
    <source>
        <dbReference type="ARBA" id="ARBA00022692"/>
    </source>
</evidence>
<feature type="domain" description="Glycosyltransferase subfamily 4-like N-terminal" evidence="20">
    <location>
        <begin position="29"/>
        <end position="186"/>
    </location>
</feature>
<evidence type="ECO:0000256" key="6">
    <source>
        <dbReference type="ARBA" id="ARBA00022676"/>
    </source>
</evidence>
<comment type="subcellular location">
    <subcellularLocation>
        <location evidence="1">Endoplasmic reticulum membrane</location>
        <topology evidence="1">Single-pass membrane protein</topology>
    </subcellularLocation>
</comment>
<comment type="catalytic activity">
    <reaction evidence="16">
        <text>an N,N'-diacetylchitobiosyl-diphospho-di-trans,poly-cis-dolichol + GDP-alpha-D-mannose = a beta-D-Man-(1-&gt;4)-beta-D-GlcNAc-(1-&gt;4)-alpha-D-GlcNAc-diphospho-di-trans,poly-cis-dolichol + GDP + H(+)</text>
        <dbReference type="Rhea" id="RHEA:13865"/>
        <dbReference type="Rhea" id="RHEA-COMP:19510"/>
        <dbReference type="Rhea" id="RHEA-COMP:19511"/>
        <dbReference type="ChEBI" id="CHEBI:15378"/>
        <dbReference type="ChEBI" id="CHEBI:57269"/>
        <dbReference type="ChEBI" id="CHEBI:57527"/>
        <dbReference type="ChEBI" id="CHEBI:58189"/>
        <dbReference type="ChEBI" id="CHEBI:58472"/>
        <dbReference type="EC" id="2.4.1.142"/>
    </reaction>
    <physiologicalReaction direction="left-to-right" evidence="16">
        <dbReference type="Rhea" id="RHEA:13866"/>
    </physiologicalReaction>
</comment>
<evidence type="ECO:0000256" key="7">
    <source>
        <dbReference type="ARBA" id="ARBA00022679"/>
    </source>
</evidence>
<evidence type="ECO:0000256" key="3">
    <source>
        <dbReference type="ARBA" id="ARBA00012611"/>
    </source>
</evidence>
<evidence type="ECO:0000256" key="10">
    <source>
        <dbReference type="ARBA" id="ARBA00022968"/>
    </source>
</evidence>
<evidence type="ECO:0000256" key="9">
    <source>
        <dbReference type="ARBA" id="ARBA00022824"/>
    </source>
</evidence>
<dbReference type="InterPro" id="IPR028098">
    <property type="entry name" value="Glyco_trans_4-like_N"/>
</dbReference>
<dbReference type="EMBL" id="JARGDH010000004">
    <property type="protein sequence ID" value="KAL0271304.1"/>
    <property type="molecule type" value="Genomic_DNA"/>
</dbReference>
<dbReference type="GO" id="GO:0005789">
    <property type="term" value="C:endoplasmic reticulum membrane"/>
    <property type="evidence" value="ECO:0007669"/>
    <property type="project" value="UniProtKB-SubCell"/>
</dbReference>
<keyword evidence="6" id="KW-0328">Glycosyltransferase</keyword>
<comment type="function">
    <text evidence="17">Mannosyltransferase that operates in the biosynthetic pathway of dolichol-linked oligosaccharides, the glycan precursors employed in protein asparagine (N)-glycosylation. The assembly of dolichol-linked oligosaccharides begins on the cytosolic side of the endoplasmic reticulum membrane and finishes in its lumen. The sequential addition of sugars to dolichol pyrophosphate produces dolichol-linked oligosaccharides containing fourteen sugars, including two GlcNAcs, nine mannoses and three glucoses. Once assembled, the oligosaccharide is transferred from the lipid to nascent proteins by oligosaccharyltransferases. Catalyzes, on the cytoplasmic face of the endoplasmic reticulum, the addition of the first mannose residues to the dolichol-linked oligosaccharide chain, to produce Man1GlcNAc(2)-PP-dolichol core oligosaccharide. Man1GlcNAc(2)-PP-dolichol is a substrate for ALG2, the following enzyme in the biosynthetic pathway.</text>
</comment>
<comment type="pathway">
    <text evidence="2">Protein modification; protein glycosylation.</text>
</comment>
<dbReference type="PANTHER" id="PTHR13036:SF0">
    <property type="entry name" value="CHITOBIOSYLDIPHOSPHODOLICHOL BETA-MANNOSYLTRANSFERASE"/>
    <property type="match status" value="1"/>
</dbReference>
<evidence type="ECO:0000256" key="19">
    <source>
        <dbReference type="ARBA" id="ARBA00082785"/>
    </source>
</evidence>
<evidence type="ECO:0000256" key="12">
    <source>
        <dbReference type="ARBA" id="ARBA00023136"/>
    </source>
</evidence>
<dbReference type="GO" id="GO:0004578">
    <property type="term" value="F:chitobiosyldiphosphodolichol beta-mannosyltransferase activity"/>
    <property type="evidence" value="ECO:0007669"/>
    <property type="project" value="UniProtKB-EC"/>
</dbReference>
<keyword evidence="9" id="KW-0256">Endoplasmic reticulum</keyword>
<dbReference type="InterPro" id="IPR026051">
    <property type="entry name" value="ALG1-like"/>
</dbReference>
<evidence type="ECO:0000256" key="15">
    <source>
        <dbReference type="ARBA" id="ARBA00033088"/>
    </source>
</evidence>
<dbReference type="AlphaFoldDB" id="A0AAW2HN01"/>
<dbReference type="FunFam" id="3.40.50.2000:FF:000109">
    <property type="entry name" value="Chitobiosyldiphosphodolichol beta-mannosyltransferase"/>
    <property type="match status" value="1"/>
</dbReference>
<organism evidence="21">
    <name type="scientific">Menopon gallinae</name>
    <name type="common">poultry shaft louse</name>
    <dbReference type="NCBI Taxonomy" id="328185"/>
    <lineage>
        <taxon>Eukaryota</taxon>
        <taxon>Metazoa</taxon>
        <taxon>Ecdysozoa</taxon>
        <taxon>Arthropoda</taxon>
        <taxon>Hexapoda</taxon>
        <taxon>Insecta</taxon>
        <taxon>Pterygota</taxon>
        <taxon>Neoptera</taxon>
        <taxon>Paraneoptera</taxon>
        <taxon>Psocodea</taxon>
        <taxon>Troctomorpha</taxon>
        <taxon>Phthiraptera</taxon>
        <taxon>Amblycera</taxon>
        <taxon>Menoponidae</taxon>
        <taxon>Menopon</taxon>
    </lineage>
</organism>
<evidence type="ECO:0000256" key="13">
    <source>
        <dbReference type="ARBA" id="ARBA00031434"/>
    </source>
</evidence>